<feature type="transmembrane region" description="Helical" evidence="2">
    <location>
        <begin position="185"/>
        <end position="208"/>
    </location>
</feature>
<feature type="transmembrane region" description="Helical" evidence="2">
    <location>
        <begin position="156"/>
        <end position="178"/>
    </location>
</feature>
<dbReference type="EC" id="2.7.7.65" evidence="1"/>
<dbReference type="InterPro" id="IPR000160">
    <property type="entry name" value="GGDEF_dom"/>
</dbReference>
<feature type="domain" description="GGDEF" evidence="3">
    <location>
        <begin position="405"/>
        <end position="538"/>
    </location>
</feature>
<evidence type="ECO:0000313" key="5">
    <source>
        <dbReference type="Proteomes" id="UP001209922"/>
    </source>
</evidence>
<dbReference type="InterPro" id="IPR029787">
    <property type="entry name" value="Nucleotide_cyclase"/>
</dbReference>
<feature type="transmembrane region" description="Helical" evidence="2">
    <location>
        <begin position="260"/>
        <end position="281"/>
    </location>
</feature>
<feature type="transmembrane region" description="Helical" evidence="2">
    <location>
        <begin position="341"/>
        <end position="358"/>
    </location>
</feature>
<dbReference type="Proteomes" id="UP001209922">
    <property type="component" value="Unassembled WGS sequence"/>
</dbReference>
<keyword evidence="2" id="KW-0812">Transmembrane</keyword>
<dbReference type="EMBL" id="JAPCHY010000004">
    <property type="protein sequence ID" value="MCW4472290.1"/>
    <property type="molecule type" value="Genomic_DNA"/>
</dbReference>
<name>A0ABT3JUW3_9XANT</name>
<feature type="transmembrane region" description="Helical" evidence="2">
    <location>
        <begin position="287"/>
        <end position="304"/>
    </location>
</feature>
<dbReference type="PANTHER" id="PTHR45138:SF24">
    <property type="entry name" value="DIGUANYLATE CYCLASE DGCC-RELATED"/>
    <property type="match status" value="1"/>
</dbReference>
<dbReference type="PANTHER" id="PTHR45138">
    <property type="entry name" value="REGULATORY COMPONENTS OF SENSORY TRANSDUCTION SYSTEM"/>
    <property type="match status" value="1"/>
</dbReference>
<proteinExistence type="predicted"/>
<sequence>MATGMLLLLVWLWWPALASARMPQPDHDYLLVGAATDQQAPQRGCSPEVLAGLRQRIEIPAPAGGWSGAPQAVDVFNVFAGEVMIGHGERRICGRMHDARTRDSRFRAGVGMVVVPARGDLEPIQVAWAQPLKPRWIPTVRLGAPSPLQQADTARLLVRTACIAIAIALALSALMGFASARDRAFLFYAAVCGLFVVWQAVLSGLSGYPEPWLPVREYAAWWLVALSFFSIAVLLSVLWRLCGGNRVLPGSWRWVQRLGWLLMLLGLVTPLLPWALLVPVAAALDTLLAIGCLAVLAAAAASLLRRDYTALAGMGAVAPFLLMIATDLCGSTLLREYRVEAIQLSATWFLMMAAYALNQRLGQLRRQRDEMQRLADTDALTGLPNRRAGLHRLGACVGSARGSGQPLTIGFLDIDLFKQINDRHGHEVGDRVLVAVAAVLVAGVRNREDVIRMGGEEFLLLLPGVAGAAALARLEQLRLQVAQAAAGLDQPGLVVTASIGMAELDGAGDDVSSLLRRADNAMYSAKRSGRNRVFDAGGRSLPA</sequence>
<evidence type="ECO:0000256" key="2">
    <source>
        <dbReference type="SAM" id="Phobius"/>
    </source>
</evidence>
<dbReference type="InterPro" id="IPR043128">
    <property type="entry name" value="Rev_trsase/Diguanyl_cyclase"/>
</dbReference>
<dbReference type="Pfam" id="PF07695">
    <property type="entry name" value="7TMR-DISM_7TM"/>
    <property type="match status" value="1"/>
</dbReference>
<protein>
    <recommendedName>
        <fullName evidence="1">diguanylate cyclase</fullName>
        <ecNumber evidence="1">2.7.7.65</ecNumber>
    </recommendedName>
</protein>
<evidence type="ECO:0000313" key="4">
    <source>
        <dbReference type="EMBL" id="MCW4472290.1"/>
    </source>
</evidence>
<evidence type="ECO:0000256" key="1">
    <source>
        <dbReference type="ARBA" id="ARBA00012528"/>
    </source>
</evidence>
<dbReference type="Pfam" id="PF00990">
    <property type="entry name" value="GGDEF"/>
    <property type="match status" value="1"/>
</dbReference>
<dbReference type="CDD" id="cd01949">
    <property type="entry name" value="GGDEF"/>
    <property type="match status" value="1"/>
</dbReference>
<dbReference type="NCBIfam" id="TIGR00254">
    <property type="entry name" value="GGDEF"/>
    <property type="match status" value="1"/>
</dbReference>
<dbReference type="SMART" id="SM00267">
    <property type="entry name" value="GGDEF"/>
    <property type="match status" value="1"/>
</dbReference>
<dbReference type="InterPro" id="IPR050469">
    <property type="entry name" value="Diguanylate_Cyclase"/>
</dbReference>
<dbReference type="InterPro" id="IPR011623">
    <property type="entry name" value="7TMR_DISM_rcpt_extracell_dom1"/>
</dbReference>
<feature type="transmembrane region" description="Helical" evidence="2">
    <location>
        <begin position="220"/>
        <end position="239"/>
    </location>
</feature>
<accession>A0ABT3JUW3</accession>
<gene>
    <name evidence="4" type="ORF">OK345_07215</name>
</gene>
<keyword evidence="5" id="KW-1185">Reference proteome</keyword>
<keyword evidence="2" id="KW-1133">Transmembrane helix</keyword>
<organism evidence="4 5">
    <name type="scientific">Xanthomonas chitinilytica</name>
    <dbReference type="NCBI Taxonomy" id="2989819"/>
    <lineage>
        <taxon>Bacteria</taxon>
        <taxon>Pseudomonadati</taxon>
        <taxon>Pseudomonadota</taxon>
        <taxon>Gammaproteobacteria</taxon>
        <taxon>Lysobacterales</taxon>
        <taxon>Lysobacteraceae</taxon>
        <taxon>Xanthomonas</taxon>
    </lineage>
</organism>
<dbReference type="RefSeq" id="WP_265127240.1">
    <property type="nucleotide sequence ID" value="NZ_JAPCHY010000004.1"/>
</dbReference>
<feature type="transmembrane region" description="Helical" evidence="2">
    <location>
        <begin position="311"/>
        <end position="335"/>
    </location>
</feature>
<dbReference type="SUPFAM" id="SSF55073">
    <property type="entry name" value="Nucleotide cyclase"/>
    <property type="match status" value="1"/>
</dbReference>
<evidence type="ECO:0000259" key="3">
    <source>
        <dbReference type="PROSITE" id="PS50887"/>
    </source>
</evidence>
<keyword evidence="2" id="KW-0472">Membrane</keyword>
<comment type="caution">
    <text evidence="4">The sequence shown here is derived from an EMBL/GenBank/DDBJ whole genome shotgun (WGS) entry which is preliminary data.</text>
</comment>
<dbReference type="PROSITE" id="PS50887">
    <property type="entry name" value="GGDEF"/>
    <property type="match status" value="1"/>
</dbReference>
<reference evidence="4 5" key="1">
    <citation type="submission" date="2022-10" db="EMBL/GenBank/DDBJ databases">
        <title>Xanthomonas sp. H13-6.</title>
        <authorList>
            <person name="Liu X."/>
            <person name="Deng Z."/>
            <person name="Jiang Y."/>
            <person name="Yu T."/>
            <person name="Ai J."/>
        </authorList>
    </citation>
    <scope>NUCLEOTIDE SEQUENCE [LARGE SCALE GENOMIC DNA]</scope>
    <source>
        <strain evidence="4 5">H13-6</strain>
    </source>
</reference>
<dbReference type="Gene3D" id="3.30.70.270">
    <property type="match status" value="1"/>
</dbReference>